<dbReference type="Pfam" id="PF00999">
    <property type="entry name" value="Na_H_Exchanger"/>
    <property type="match status" value="1"/>
</dbReference>
<evidence type="ECO:0000256" key="2">
    <source>
        <dbReference type="ARBA" id="ARBA00022448"/>
    </source>
</evidence>
<keyword evidence="3 10" id="KW-1003">Cell membrane</keyword>
<feature type="transmembrane region" description="Helical" evidence="10">
    <location>
        <begin position="234"/>
        <end position="253"/>
    </location>
</feature>
<dbReference type="PANTHER" id="PTHR10110">
    <property type="entry name" value="SODIUM/HYDROGEN EXCHANGER"/>
    <property type="match status" value="1"/>
</dbReference>
<accession>A0ABV4BZC5</accession>
<comment type="caution">
    <text evidence="12">The sequence shown here is derived from an EMBL/GenBank/DDBJ whole genome shotgun (WGS) entry which is preliminary data.</text>
</comment>
<evidence type="ECO:0000256" key="7">
    <source>
        <dbReference type="ARBA" id="ARBA00023065"/>
    </source>
</evidence>
<sequence length="529" mass="56817">MFGLVVIVALVSAVIVGTVLGHRYRVGPPVLLILLGGLLGLIPRFGDVRIDGEIVLLLFLPAILYWESLNTSFREIRKNARIIVFLSIALVIATAVAVSWTARALGMESHAAAVLGAVLSPTDAAAVAGLGKRLPRRSLTVLRAESIVNDGTALVLFALTVHVAIGGAAVGPLDLVVRFVGSYVGGIVSGIVVGGLVTKVRRRLDAPLEEGALSLLTPFAAFLLAQSLHCSGVVAVGVSALMLTYYGPVVIRARSRLQSYAFWDIATFLINGSLWVFVGVQIPGALRGIAGVEGGLRHAAYIALAITGVVIGSRIFWGEITPVLIRLLDRRDLQRARRVGWRMRFVTAWAGFRGAVSLAAALAVPMTTLSGAPFPDRNLLVFVVIVVILVTVIVQGSTLPAVVRWARMPEDVAFEAELQLARSRGTKAALAALPLVADKLGVDEDLLARIRKDYEERAALVLANDGSGATELVERDDVVRRVRLGVLEHKRREITALRNQNLIDDIVLRELQEEMDLEEVRLLEVADGD</sequence>
<evidence type="ECO:0000256" key="5">
    <source>
        <dbReference type="ARBA" id="ARBA00022989"/>
    </source>
</evidence>
<dbReference type="PANTHER" id="PTHR10110:SF86">
    <property type="entry name" value="SODIUM_HYDROGEN EXCHANGER 7"/>
    <property type="match status" value="1"/>
</dbReference>
<keyword evidence="2 10" id="KW-0813">Transport</keyword>
<dbReference type="InterPro" id="IPR004705">
    <property type="entry name" value="Cation/H_exchanger_CPA1_bac"/>
</dbReference>
<feature type="transmembrane region" description="Helical" evidence="10">
    <location>
        <begin position="210"/>
        <end position="228"/>
    </location>
</feature>
<proteinExistence type="inferred from homology"/>
<keyword evidence="13" id="KW-1185">Reference proteome</keyword>
<evidence type="ECO:0000256" key="9">
    <source>
        <dbReference type="ARBA" id="ARBA00023201"/>
    </source>
</evidence>
<feature type="transmembrane region" description="Helical" evidence="10">
    <location>
        <begin position="346"/>
        <end position="367"/>
    </location>
</feature>
<feature type="domain" description="Cation/H+ exchanger transmembrane" evidence="11">
    <location>
        <begin position="11"/>
        <end position="405"/>
    </location>
</feature>
<keyword evidence="7 10" id="KW-0406">Ion transport</keyword>
<keyword evidence="6 10" id="KW-0915">Sodium</keyword>
<dbReference type="Proteomes" id="UP001564760">
    <property type="component" value="Unassembled WGS sequence"/>
</dbReference>
<keyword evidence="5 10" id="KW-1133">Transmembrane helix</keyword>
<dbReference type="InterPro" id="IPR018422">
    <property type="entry name" value="Cation/H_exchanger_CPA1"/>
</dbReference>
<protein>
    <submittedName>
        <fullName evidence="12">Na+/H+ antiporter</fullName>
    </submittedName>
</protein>
<keyword evidence="8 10" id="KW-0472">Membrane</keyword>
<feature type="transmembrane region" description="Helical" evidence="10">
    <location>
        <begin position="260"/>
        <end position="280"/>
    </location>
</feature>
<evidence type="ECO:0000256" key="3">
    <source>
        <dbReference type="ARBA" id="ARBA00022475"/>
    </source>
</evidence>
<keyword evidence="4 10" id="KW-0812">Transmembrane</keyword>
<organism evidence="12 13">
    <name type="scientific">Mycobacterium servetii</name>
    <dbReference type="NCBI Taxonomy" id="3237418"/>
    <lineage>
        <taxon>Bacteria</taxon>
        <taxon>Bacillati</taxon>
        <taxon>Actinomycetota</taxon>
        <taxon>Actinomycetes</taxon>
        <taxon>Mycobacteriales</taxon>
        <taxon>Mycobacteriaceae</taxon>
        <taxon>Mycobacterium</taxon>
    </lineage>
</organism>
<evidence type="ECO:0000256" key="6">
    <source>
        <dbReference type="ARBA" id="ARBA00023053"/>
    </source>
</evidence>
<evidence type="ECO:0000256" key="10">
    <source>
        <dbReference type="RuleBase" id="RU366002"/>
    </source>
</evidence>
<evidence type="ECO:0000259" key="11">
    <source>
        <dbReference type="Pfam" id="PF00999"/>
    </source>
</evidence>
<feature type="transmembrane region" description="Helical" evidence="10">
    <location>
        <begin position="300"/>
        <end position="325"/>
    </location>
</feature>
<keyword evidence="9 10" id="KW-0739">Sodium transport</keyword>
<feature type="transmembrane region" description="Helical" evidence="10">
    <location>
        <begin position="111"/>
        <end position="130"/>
    </location>
</feature>
<dbReference type="InterPro" id="IPR006153">
    <property type="entry name" value="Cation/H_exchanger_TM"/>
</dbReference>
<comment type="subcellular location">
    <subcellularLocation>
        <location evidence="1 10">Cell membrane</location>
        <topology evidence="1 10">Multi-pass membrane protein</topology>
    </subcellularLocation>
</comment>
<keyword evidence="10" id="KW-0050">Antiport</keyword>
<evidence type="ECO:0000256" key="1">
    <source>
        <dbReference type="ARBA" id="ARBA00004651"/>
    </source>
</evidence>
<evidence type="ECO:0000256" key="8">
    <source>
        <dbReference type="ARBA" id="ARBA00023136"/>
    </source>
</evidence>
<evidence type="ECO:0000256" key="4">
    <source>
        <dbReference type="ARBA" id="ARBA00022692"/>
    </source>
</evidence>
<dbReference type="RefSeq" id="WP_369738138.1">
    <property type="nucleotide sequence ID" value="NZ_JBGEDP010000001.1"/>
</dbReference>
<feature type="transmembrane region" description="Helical" evidence="10">
    <location>
        <begin position="151"/>
        <end position="170"/>
    </location>
</feature>
<comment type="function">
    <text evidence="10">Na(+)/H(+) antiporter that extrudes sodium in exchange for external protons.</text>
</comment>
<feature type="transmembrane region" description="Helical" evidence="10">
    <location>
        <begin position="54"/>
        <end position="70"/>
    </location>
</feature>
<dbReference type="Gene3D" id="6.10.140.1330">
    <property type="match status" value="1"/>
</dbReference>
<feature type="transmembrane region" description="Helical" evidence="10">
    <location>
        <begin position="82"/>
        <end position="105"/>
    </location>
</feature>
<comment type="similarity">
    <text evidence="10">Belongs to the monovalent cation:proton antiporter 1 (CPA1) transporter (TC 2.A.36) family.</text>
</comment>
<evidence type="ECO:0000313" key="12">
    <source>
        <dbReference type="EMBL" id="MEY8015651.1"/>
    </source>
</evidence>
<name>A0ABV4BZC5_9MYCO</name>
<dbReference type="NCBIfam" id="TIGR00831">
    <property type="entry name" value="a_cpa1"/>
    <property type="match status" value="1"/>
</dbReference>
<reference evidence="12 13" key="1">
    <citation type="submission" date="2024-08" db="EMBL/GenBank/DDBJ databases">
        <title>Mycobacterium servetensis sp. nov., a novel rapid-growing mycobacterial species recovered from a human patient in Zaragoza, Spain.</title>
        <authorList>
            <person name="Tristancho-Baro A.I."/>
            <person name="Buenestado-Serrano S."/>
            <person name="Garcia De Viedma D."/>
            <person name="Milagro-Beamonte A."/>
            <person name="Burillo N."/>
            <person name="Sanz S."/>
            <person name="Lopez-Calleja A.I."/>
            <person name="Penas-Utrilla D."/>
            <person name="Guardingo M."/>
            <person name="Garcia M.J."/>
            <person name="Vinuelas-Bayon J."/>
        </authorList>
    </citation>
    <scope>NUCLEOTIDE SEQUENCE [LARGE SCALE GENOMIC DNA]</scope>
    <source>
        <strain evidence="13">HUMS_12744610</strain>
    </source>
</reference>
<evidence type="ECO:0000313" key="13">
    <source>
        <dbReference type="Proteomes" id="UP001564760"/>
    </source>
</evidence>
<gene>
    <name evidence="12" type="ORF">AB8998_11840</name>
</gene>
<feature type="transmembrane region" description="Helical" evidence="10">
    <location>
        <begin position="176"/>
        <end position="198"/>
    </location>
</feature>
<feature type="transmembrane region" description="Helical" evidence="10">
    <location>
        <begin position="379"/>
        <end position="403"/>
    </location>
</feature>
<dbReference type="EMBL" id="JBGEDP010000001">
    <property type="protein sequence ID" value="MEY8015651.1"/>
    <property type="molecule type" value="Genomic_DNA"/>
</dbReference>